<dbReference type="InterPro" id="IPR036257">
    <property type="entry name" value="Cyt_c_oxidase_su2_TM_sf"/>
</dbReference>
<keyword evidence="4 8" id="KW-0812">Transmembrane</keyword>
<dbReference type="SUPFAM" id="SSF81464">
    <property type="entry name" value="Cytochrome c oxidase subunit II-like, transmembrane region"/>
    <property type="match status" value="1"/>
</dbReference>
<protein>
    <recommendedName>
        <fullName evidence="9">Cytochrome oxidase subunit II copper A binding domain-containing protein</fullName>
    </recommendedName>
</protein>
<feature type="domain" description="Cytochrome oxidase subunit II copper A binding" evidence="9">
    <location>
        <begin position="102"/>
        <end position="194"/>
    </location>
</feature>
<evidence type="ECO:0000259" key="9">
    <source>
        <dbReference type="PROSITE" id="PS50857"/>
    </source>
</evidence>
<evidence type="ECO:0000256" key="3">
    <source>
        <dbReference type="ARBA" id="ARBA00022448"/>
    </source>
</evidence>
<evidence type="ECO:0000256" key="6">
    <source>
        <dbReference type="ARBA" id="ARBA00022989"/>
    </source>
</evidence>
<dbReference type="Gene3D" id="2.60.40.420">
    <property type="entry name" value="Cupredoxins - blue copper proteins"/>
    <property type="match status" value="1"/>
</dbReference>
<keyword evidence="6 8" id="KW-1133">Transmembrane helix</keyword>
<sequence>MIDILHKLGLPINMSVQGAAIDEINAIVHWLMLVLFIGWGIFFIVSLVKFRASKNAKADYTGVKSHLSSLLEAVVAVVEIVILFGFAFPIWANRVIDVPPSDESVHLRVVAQQFAWNIHYPGPDGKFGNTRADLVDEQENPIGLDRSSDNASDDFYTVNQLHVPVNKKIRIDLTSLDVIHSFTLTELRVKQDAI</sequence>
<evidence type="ECO:0000256" key="4">
    <source>
        <dbReference type="ARBA" id="ARBA00022692"/>
    </source>
</evidence>
<dbReference type="PANTHER" id="PTHR22888:SF9">
    <property type="entry name" value="CYTOCHROME C OXIDASE SUBUNIT 2"/>
    <property type="match status" value="1"/>
</dbReference>
<dbReference type="EMBL" id="UINC01101801">
    <property type="protein sequence ID" value="SVC62902.1"/>
    <property type="molecule type" value="Genomic_DNA"/>
</dbReference>
<evidence type="ECO:0000256" key="8">
    <source>
        <dbReference type="SAM" id="Phobius"/>
    </source>
</evidence>
<dbReference type="GO" id="GO:0004129">
    <property type="term" value="F:cytochrome-c oxidase activity"/>
    <property type="evidence" value="ECO:0007669"/>
    <property type="project" value="InterPro"/>
</dbReference>
<organism evidence="10">
    <name type="scientific">marine metagenome</name>
    <dbReference type="NCBI Taxonomy" id="408172"/>
    <lineage>
        <taxon>unclassified sequences</taxon>
        <taxon>metagenomes</taxon>
        <taxon>ecological metagenomes</taxon>
    </lineage>
</organism>
<evidence type="ECO:0000313" key="10">
    <source>
        <dbReference type="EMBL" id="SVC62902.1"/>
    </source>
</evidence>
<comment type="subcellular location">
    <subcellularLocation>
        <location evidence="1">Membrane</location>
        <topology evidence="1">Multi-pass membrane protein</topology>
    </subcellularLocation>
</comment>
<feature type="non-terminal residue" evidence="10">
    <location>
        <position position="194"/>
    </location>
</feature>
<keyword evidence="5" id="KW-0249">Electron transport</keyword>
<dbReference type="Pfam" id="PF00116">
    <property type="entry name" value="COX2"/>
    <property type="match status" value="1"/>
</dbReference>
<comment type="similarity">
    <text evidence="2">Belongs to the cytochrome c oxidase subunit 2 family.</text>
</comment>
<evidence type="ECO:0000256" key="7">
    <source>
        <dbReference type="ARBA" id="ARBA00023136"/>
    </source>
</evidence>
<feature type="transmembrane region" description="Helical" evidence="8">
    <location>
        <begin position="69"/>
        <end position="91"/>
    </location>
</feature>
<dbReference type="Gene3D" id="1.10.287.90">
    <property type="match status" value="1"/>
</dbReference>
<dbReference type="GO" id="GO:0005507">
    <property type="term" value="F:copper ion binding"/>
    <property type="evidence" value="ECO:0007669"/>
    <property type="project" value="InterPro"/>
</dbReference>
<proteinExistence type="inferred from homology"/>
<keyword evidence="3" id="KW-0813">Transport</keyword>
<dbReference type="SUPFAM" id="SSF49503">
    <property type="entry name" value="Cupredoxins"/>
    <property type="match status" value="1"/>
</dbReference>
<dbReference type="AlphaFoldDB" id="A0A382NT39"/>
<evidence type="ECO:0000256" key="1">
    <source>
        <dbReference type="ARBA" id="ARBA00004141"/>
    </source>
</evidence>
<feature type="transmembrane region" description="Helical" evidence="8">
    <location>
        <begin position="27"/>
        <end position="48"/>
    </location>
</feature>
<dbReference type="GO" id="GO:0016020">
    <property type="term" value="C:membrane"/>
    <property type="evidence" value="ECO:0007669"/>
    <property type="project" value="UniProtKB-SubCell"/>
</dbReference>
<dbReference type="InterPro" id="IPR002429">
    <property type="entry name" value="CcO_II-like_C"/>
</dbReference>
<dbReference type="PANTHER" id="PTHR22888">
    <property type="entry name" value="CYTOCHROME C OXIDASE, SUBUNIT II"/>
    <property type="match status" value="1"/>
</dbReference>
<dbReference type="InterPro" id="IPR045187">
    <property type="entry name" value="CcO_II"/>
</dbReference>
<dbReference type="GO" id="GO:0042773">
    <property type="term" value="P:ATP synthesis coupled electron transport"/>
    <property type="evidence" value="ECO:0007669"/>
    <property type="project" value="TreeGrafter"/>
</dbReference>
<evidence type="ECO:0000256" key="5">
    <source>
        <dbReference type="ARBA" id="ARBA00022982"/>
    </source>
</evidence>
<gene>
    <name evidence="10" type="ORF">METZ01_LOCUS315756</name>
</gene>
<dbReference type="PROSITE" id="PS50857">
    <property type="entry name" value="COX2_CUA"/>
    <property type="match status" value="1"/>
</dbReference>
<accession>A0A382NT39</accession>
<keyword evidence="7 8" id="KW-0472">Membrane</keyword>
<evidence type="ECO:0000256" key="2">
    <source>
        <dbReference type="ARBA" id="ARBA00007866"/>
    </source>
</evidence>
<name>A0A382NT39_9ZZZZ</name>
<reference evidence="10" key="1">
    <citation type="submission" date="2018-05" db="EMBL/GenBank/DDBJ databases">
        <authorList>
            <person name="Lanie J.A."/>
            <person name="Ng W.-L."/>
            <person name="Kazmierczak K.M."/>
            <person name="Andrzejewski T.M."/>
            <person name="Davidsen T.M."/>
            <person name="Wayne K.J."/>
            <person name="Tettelin H."/>
            <person name="Glass J.I."/>
            <person name="Rusch D."/>
            <person name="Podicherti R."/>
            <person name="Tsui H.-C.T."/>
            <person name="Winkler M.E."/>
        </authorList>
    </citation>
    <scope>NUCLEOTIDE SEQUENCE</scope>
</reference>
<dbReference type="InterPro" id="IPR008972">
    <property type="entry name" value="Cupredoxin"/>
</dbReference>